<dbReference type="EMBL" id="CP002514">
    <property type="protein sequence ID" value="AEP12816.1"/>
    <property type="molecule type" value="Genomic_DNA"/>
</dbReference>
<evidence type="ECO:0000313" key="4">
    <source>
        <dbReference type="EMBL" id="AEP12816.1"/>
    </source>
</evidence>
<evidence type="ECO:0000313" key="5">
    <source>
        <dbReference type="Proteomes" id="UP000006791"/>
    </source>
</evidence>
<dbReference type="STRING" id="981222.Cabther_A2072"/>
<accession>G2LJC7</accession>
<dbReference type="PANTHER" id="PTHR23091">
    <property type="entry name" value="N-TERMINAL ACETYLTRANSFERASE"/>
    <property type="match status" value="1"/>
</dbReference>
<evidence type="ECO:0000256" key="1">
    <source>
        <dbReference type="ARBA" id="ARBA00022679"/>
    </source>
</evidence>
<keyword evidence="5" id="KW-1185">Reference proteome</keyword>
<gene>
    <name evidence="4" type="ordered locus">Cabther_A2072</name>
</gene>
<organism evidence="4 5">
    <name type="scientific">Chloracidobacterium thermophilum (strain B)</name>
    <dbReference type="NCBI Taxonomy" id="981222"/>
    <lineage>
        <taxon>Bacteria</taxon>
        <taxon>Pseudomonadati</taxon>
        <taxon>Acidobacteriota</taxon>
        <taxon>Terriglobia</taxon>
        <taxon>Terriglobales</taxon>
        <taxon>Acidobacteriaceae</taxon>
        <taxon>Chloracidobacterium</taxon>
    </lineage>
</organism>
<reference evidence="4 5" key="1">
    <citation type="journal article" date="2012" name="Environ. Microbiol.">
        <title>Complete genome of Candidatus Chloracidobacterium thermophilum, a chlorophyll-based photoheterotroph belonging to the phylum Acidobacteria.</title>
        <authorList>
            <person name="Garcia Costas A.M."/>
            <person name="Liu Z."/>
            <person name="Tomsho L.P."/>
            <person name="Schuster S.C."/>
            <person name="Ward D.M."/>
            <person name="Bryant D.A."/>
        </authorList>
    </citation>
    <scope>NUCLEOTIDE SEQUENCE [LARGE SCALE GENOMIC DNA]</scope>
    <source>
        <strain evidence="4 5">B</strain>
    </source>
</reference>
<keyword evidence="1 4" id="KW-0808">Transferase</keyword>
<dbReference type="InterPro" id="IPR000182">
    <property type="entry name" value="GNAT_dom"/>
</dbReference>
<dbReference type="PROSITE" id="PS51186">
    <property type="entry name" value="GNAT"/>
    <property type="match status" value="1"/>
</dbReference>
<dbReference type="Pfam" id="PF00583">
    <property type="entry name" value="Acetyltransf_1"/>
    <property type="match status" value="1"/>
</dbReference>
<dbReference type="Gene3D" id="3.40.630.30">
    <property type="match status" value="1"/>
</dbReference>
<dbReference type="InterPro" id="IPR045047">
    <property type="entry name" value="Ard1-like"/>
</dbReference>
<dbReference type="CDD" id="cd04301">
    <property type="entry name" value="NAT_SF"/>
    <property type="match status" value="1"/>
</dbReference>
<dbReference type="Proteomes" id="UP000006791">
    <property type="component" value="Chromosome 1"/>
</dbReference>
<evidence type="ECO:0000256" key="2">
    <source>
        <dbReference type="ARBA" id="ARBA00023315"/>
    </source>
</evidence>
<feature type="domain" description="N-acetyltransferase" evidence="3">
    <location>
        <begin position="6"/>
        <end position="164"/>
    </location>
</feature>
<dbReference type="SUPFAM" id="SSF55729">
    <property type="entry name" value="Acyl-CoA N-acyltransferases (Nat)"/>
    <property type="match status" value="1"/>
</dbReference>
<proteinExistence type="predicted"/>
<dbReference type="InterPro" id="IPR016181">
    <property type="entry name" value="Acyl_CoA_acyltransferase"/>
</dbReference>
<dbReference type="KEGG" id="ctm:Cabther_A2072"/>
<dbReference type="OrthoDB" id="121342at2"/>
<evidence type="ECO:0000259" key="3">
    <source>
        <dbReference type="PROSITE" id="PS51186"/>
    </source>
</evidence>
<protein>
    <submittedName>
        <fullName evidence="4">Acetyltransferase</fullName>
        <ecNumber evidence="4">2.3.1.128</ecNumber>
    </submittedName>
</protein>
<dbReference type="PANTHER" id="PTHR23091:SF4">
    <property type="entry name" value="N-TERMINAL AMINO-ACID N(ALPHA)-ACETYLTRANSFERASE NATA"/>
    <property type="match status" value="1"/>
</dbReference>
<dbReference type="HOGENOM" id="CLU_013985_23_0_0"/>
<dbReference type="GO" id="GO:0031415">
    <property type="term" value="C:NatA complex"/>
    <property type="evidence" value="ECO:0007669"/>
    <property type="project" value="InterPro"/>
</dbReference>
<keyword evidence="2 4" id="KW-0012">Acyltransferase</keyword>
<dbReference type="GO" id="GO:0004596">
    <property type="term" value="F:protein-N-terminal amino-acid acetyltransferase activity"/>
    <property type="evidence" value="ECO:0007669"/>
    <property type="project" value="InterPro"/>
</dbReference>
<dbReference type="AlphaFoldDB" id="G2LJC7"/>
<sequence>MAMETVDVLPLNLLDAYACWELNRRCFPERETYDLATFRVLLDSPDSVSYKALDGQRRMVGFLVGLVDRDASLGRGRGQLLGSGHIIAVGVAPEARRQGHARRLLEAAERGFRRRGITIVHLEVHATNVAACQLYTNAGYSVTQRLARYYADGDDALKMVKALA</sequence>
<dbReference type="EC" id="2.3.1.128" evidence="4"/>
<name>G2LJC7_CHLTF</name>